<dbReference type="Proteomes" id="UP001431776">
    <property type="component" value="Unassembled WGS sequence"/>
</dbReference>
<evidence type="ECO:0000313" key="5">
    <source>
        <dbReference type="Proteomes" id="UP001431776"/>
    </source>
</evidence>
<feature type="domain" description="Gfo/Idh/MocA-like oxidoreductase N-terminal" evidence="1">
    <location>
        <begin position="37"/>
        <end position="158"/>
    </location>
</feature>
<evidence type="ECO:0000259" key="2">
    <source>
        <dbReference type="Pfam" id="PF19051"/>
    </source>
</evidence>
<evidence type="ECO:0000259" key="3">
    <source>
        <dbReference type="Pfam" id="PF22725"/>
    </source>
</evidence>
<dbReference type="InterPro" id="IPR036291">
    <property type="entry name" value="NAD(P)-bd_dom_sf"/>
</dbReference>
<reference evidence="4" key="1">
    <citation type="submission" date="2023-05" db="EMBL/GenBank/DDBJ databases">
        <title>Anaerotaeda fermentans gen. nov., sp. nov., a novel anaerobic planctomycete of the new family within the order Sedimentisphaerales isolated from Taman Peninsula, Russia.</title>
        <authorList>
            <person name="Khomyakova M.A."/>
            <person name="Merkel A.Y."/>
            <person name="Slobodkin A.I."/>
        </authorList>
    </citation>
    <scope>NUCLEOTIDE SEQUENCE</scope>
    <source>
        <strain evidence="4">M17dextr</strain>
    </source>
</reference>
<organism evidence="4 5">
    <name type="scientific">Anaerobaca lacustris</name>
    <dbReference type="NCBI Taxonomy" id="3044600"/>
    <lineage>
        <taxon>Bacteria</taxon>
        <taxon>Pseudomonadati</taxon>
        <taxon>Planctomycetota</taxon>
        <taxon>Phycisphaerae</taxon>
        <taxon>Sedimentisphaerales</taxon>
        <taxon>Anaerobacaceae</taxon>
        <taxon>Anaerobaca</taxon>
    </lineage>
</organism>
<dbReference type="Gene3D" id="3.40.50.720">
    <property type="entry name" value="NAD(P)-binding Rossmann-like Domain"/>
    <property type="match status" value="1"/>
</dbReference>
<dbReference type="InterPro" id="IPR043906">
    <property type="entry name" value="Gfo/Idh/MocA_OxRdtase_bact_C"/>
</dbReference>
<gene>
    <name evidence="4" type="ORF">QJ522_05545</name>
</gene>
<dbReference type="InterPro" id="IPR006311">
    <property type="entry name" value="TAT_signal"/>
</dbReference>
<dbReference type="EMBL" id="JASCXX010000005">
    <property type="protein sequence ID" value="MDI6448499.1"/>
    <property type="molecule type" value="Genomic_DNA"/>
</dbReference>
<dbReference type="Gene3D" id="3.30.360.10">
    <property type="entry name" value="Dihydrodipicolinate Reductase, domain 2"/>
    <property type="match status" value="1"/>
</dbReference>
<evidence type="ECO:0000313" key="4">
    <source>
        <dbReference type="EMBL" id="MDI6448499.1"/>
    </source>
</evidence>
<proteinExistence type="predicted"/>
<dbReference type="PANTHER" id="PTHR43818">
    <property type="entry name" value="BCDNA.GH03377"/>
    <property type="match status" value="1"/>
</dbReference>
<dbReference type="PROSITE" id="PS51318">
    <property type="entry name" value="TAT"/>
    <property type="match status" value="1"/>
</dbReference>
<feature type="domain" description="GFO/IDH/MocA-like oxidoreductase" evidence="3">
    <location>
        <begin position="169"/>
        <end position="335"/>
    </location>
</feature>
<evidence type="ECO:0000259" key="1">
    <source>
        <dbReference type="Pfam" id="PF01408"/>
    </source>
</evidence>
<dbReference type="InterPro" id="IPR055170">
    <property type="entry name" value="GFO_IDH_MocA-like_dom"/>
</dbReference>
<dbReference type="Pfam" id="PF22725">
    <property type="entry name" value="GFO_IDH_MocA_C3"/>
    <property type="match status" value="1"/>
</dbReference>
<dbReference type="RefSeq" id="WP_349243910.1">
    <property type="nucleotide sequence ID" value="NZ_JASCXX010000005.1"/>
</dbReference>
<dbReference type="Pfam" id="PF19051">
    <property type="entry name" value="GFO_IDH_MocA_C2"/>
    <property type="match status" value="1"/>
</dbReference>
<feature type="domain" description="Gfo/Idh/MocA-like oxidoreductase bacterial type C-terminal" evidence="2">
    <location>
        <begin position="365"/>
        <end position="438"/>
    </location>
</feature>
<dbReference type="SUPFAM" id="SSF55347">
    <property type="entry name" value="Glyceraldehyde-3-phosphate dehydrogenase-like, C-terminal domain"/>
    <property type="match status" value="1"/>
</dbReference>
<dbReference type="InterPro" id="IPR000683">
    <property type="entry name" value="Gfo/Idh/MocA-like_OxRdtase_N"/>
</dbReference>
<dbReference type="SUPFAM" id="SSF51735">
    <property type="entry name" value="NAD(P)-binding Rossmann-fold domains"/>
    <property type="match status" value="1"/>
</dbReference>
<dbReference type="InterPro" id="IPR050463">
    <property type="entry name" value="Gfo/Idh/MocA_oxidrdct_glycsds"/>
</dbReference>
<comment type="caution">
    <text evidence="4">The sequence shown here is derived from an EMBL/GenBank/DDBJ whole genome shotgun (WGS) entry which is preliminary data.</text>
</comment>
<keyword evidence="5" id="KW-1185">Reference proteome</keyword>
<dbReference type="Pfam" id="PF01408">
    <property type="entry name" value="GFO_IDH_MocA"/>
    <property type="match status" value="1"/>
</dbReference>
<protein>
    <submittedName>
        <fullName evidence="4">Gfo/Idh/MocA family oxidoreductase</fullName>
    </submittedName>
</protein>
<dbReference type="PANTHER" id="PTHR43818:SF5">
    <property type="entry name" value="OXIDOREDUCTASE FAMILY PROTEIN"/>
    <property type="match status" value="1"/>
</dbReference>
<accession>A0AAW6TW56</accession>
<dbReference type="GO" id="GO:0000166">
    <property type="term" value="F:nucleotide binding"/>
    <property type="evidence" value="ECO:0007669"/>
    <property type="project" value="InterPro"/>
</dbReference>
<name>A0AAW6TW56_9BACT</name>
<dbReference type="AlphaFoldDB" id="A0AAW6TW56"/>
<sequence length="442" mass="50072">MDALNRRAFLRHSFGAVGALALWPSARALGANDKIVMGVMGLGGRGTYLAEKFAERPDVEVAYLCDPNTRRFARAREAVEEAQDRSPKMVQDFRRMLDDKSVDVLINATPDHWHAPASILACQAGKDVFVEKPLAHNIWEGRKMVEAARKYQRVIQVGMQSRSAPYAHKARDYIRAGKLGDVYLVRVYNMMQHPKRPDTPDGPVPDGFDYDLWCGPAPKRPYNPSRQWLNQFDYSCGPIAGDAVHQFDLARFLVGDPLYPSAVSQTGAIRSLRDGRDMPDTQMALFEYEGLTMTLDASLWTPYMKKIPASIRDSDRFPDWPFCSTKVEVLGTEGFMVFGRHGGGWQAYDGNCELVHSEFGRQGDKEHQDNFIECIRSRKRPTSDVEIGHLSVLPFHIANISYRVGNQRLQFDLATESFTNCDEANQYLKRQYRPGWTIPENV</sequence>